<comment type="function">
    <text evidence="4 5">Required for flagellar hook formation. May act as a scaffolding protein.</text>
</comment>
<feature type="domain" description="FlgD/Vpr Ig-like" evidence="6">
    <location>
        <begin position="102"/>
        <end position="176"/>
    </location>
</feature>
<evidence type="ECO:0000313" key="9">
    <source>
        <dbReference type="Proteomes" id="UP001228905"/>
    </source>
</evidence>
<evidence type="ECO:0000313" key="8">
    <source>
        <dbReference type="EMBL" id="MDQ0463334.1"/>
    </source>
</evidence>
<proteinExistence type="inferred from homology"/>
<comment type="similarity">
    <text evidence="1 5">Belongs to the FlgD family.</text>
</comment>
<dbReference type="Pfam" id="PF03963">
    <property type="entry name" value="FlgD"/>
    <property type="match status" value="1"/>
</dbReference>
<dbReference type="EMBL" id="JAUSVS010000002">
    <property type="protein sequence ID" value="MDQ0463334.1"/>
    <property type="molecule type" value="Genomic_DNA"/>
</dbReference>
<gene>
    <name evidence="8" type="ORF">QO010_001105</name>
</gene>
<protein>
    <recommendedName>
        <fullName evidence="2 5">Basal-body rod modification protein FlgD</fullName>
    </recommendedName>
</protein>
<evidence type="ECO:0000256" key="3">
    <source>
        <dbReference type="ARBA" id="ARBA00022795"/>
    </source>
</evidence>
<evidence type="ECO:0000256" key="2">
    <source>
        <dbReference type="ARBA" id="ARBA00016013"/>
    </source>
</evidence>
<comment type="caution">
    <text evidence="8">The sequence shown here is derived from an EMBL/GenBank/DDBJ whole genome shotgun (WGS) entry which is preliminary data.</text>
</comment>
<dbReference type="InterPro" id="IPR025963">
    <property type="entry name" value="FLgD_Tudor"/>
</dbReference>
<keyword evidence="9" id="KW-1185">Reference proteome</keyword>
<dbReference type="RefSeq" id="WP_307347100.1">
    <property type="nucleotide sequence ID" value="NZ_JAUSVS010000002.1"/>
</dbReference>
<reference evidence="8 9" key="1">
    <citation type="submission" date="2023-07" db="EMBL/GenBank/DDBJ databases">
        <title>Genomic Encyclopedia of Type Strains, Phase IV (KMG-IV): sequencing the most valuable type-strain genomes for metagenomic binning, comparative biology and taxonomic classification.</title>
        <authorList>
            <person name="Goeker M."/>
        </authorList>
    </citation>
    <scope>NUCLEOTIDE SEQUENCE [LARGE SCALE GENOMIC DNA]</scope>
    <source>
        <strain evidence="8 9">DSM 18695</strain>
    </source>
</reference>
<dbReference type="Gene3D" id="2.60.40.4070">
    <property type="match status" value="1"/>
</dbReference>
<keyword evidence="8" id="KW-0282">Flagellum</keyword>
<evidence type="ECO:0000256" key="4">
    <source>
        <dbReference type="ARBA" id="ARBA00024746"/>
    </source>
</evidence>
<name>A0ABU0IQN7_9CAUL</name>
<evidence type="ECO:0000256" key="1">
    <source>
        <dbReference type="ARBA" id="ARBA00010577"/>
    </source>
</evidence>
<keyword evidence="8" id="KW-0966">Cell projection</keyword>
<keyword evidence="8" id="KW-0969">Cilium</keyword>
<organism evidence="8 9">
    <name type="scientific">Caulobacter ginsengisoli</name>
    <dbReference type="NCBI Taxonomy" id="400775"/>
    <lineage>
        <taxon>Bacteria</taxon>
        <taxon>Pseudomonadati</taxon>
        <taxon>Pseudomonadota</taxon>
        <taxon>Alphaproteobacteria</taxon>
        <taxon>Caulobacterales</taxon>
        <taxon>Caulobacteraceae</taxon>
        <taxon>Caulobacter</taxon>
    </lineage>
</organism>
<sequence>MVDATTATAASSVASKLASSKGRLADSEETFLKLLTTQLKNQDPLSPLDSNQFTQQIVQMTGVEQQLMTNDLLAKLIGLSDGGLSGSVGLIGKQIKAASDSATLADGKASWSYDLAGAAQDATISIVNSAGQTVYSETASNLASGSHDFTWNGKTTDGRTLPDGGTYTVKIAAKSATGSTVAVTPYVSGVATGVETLDGATVVSLGKTKIPVSQIVSVTNLS</sequence>
<keyword evidence="3 5" id="KW-1005">Bacterial flagellum biogenesis</keyword>
<dbReference type="Proteomes" id="UP001228905">
    <property type="component" value="Unassembled WGS sequence"/>
</dbReference>
<dbReference type="Pfam" id="PF13861">
    <property type="entry name" value="FLgD_tudor"/>
    <property type="match status" value="1"/>
</dbReference>
<dbReference type="Gene3D" id="2.30.30.910">
    <property type="match status" value="1"/>
</dbReference>
<feature type="domain" description="FlgD Tudor-like" evidence="7">
    <location>
        <begin position="87"/>
        <end position="215"/>
    </location>
</feature>
<accession>A0ABU0IQN7</accession>
<evidence type="ECO:0000259" key="7">
    <source>
        <dbReference type="Pfam" id="PF13861"/>
    </source>
</evidence>
<dbReference type="InterPro" id="IPR025965">
    <property type="entry name" value="FlgD/Vpr_Ig-like"/>
</dbReference>
<evidence type="ECO:0000256" key="5">
    <source>
        <dbReference type="RuleBase" id="RU362076"/>
    </source>
</evidence>
<dbReference type="Pfam" id="PF13860">
    <property type="entry name" value="FlgD_ig"/>
    <property type="match status" value="1"/>
</dbReference>
<dbReference type="InterPro" id="IPR005648">
    <property type="entry name" value="FlgD"/>
</dbReference>
<evidence type="ECO:0000259" key="6">
    <source>
        <dbReference type="Pfam" id="PF13860"/>
    </source>
</evidence>